<dbReference type="Pfam" id="PF01841">
    <property type="entry name" value="Transglut_core"/>
    <property type="match status" value="1"/>
</dbReference>
<dbReference type="SMART" id="SM00460">
    <property type="entry name" value="TGc"/>
    <property type="match status" value="1"/>
</dbReference>
<dbReference type="InterPro" id="IPR038765">
    <property type="entry name" value="Papain-like_cys_pep_sf"/>
</dbReference>
<keyword evidence="2" id="KW-0645">Protease</keyword>
<protein>
    <submittedName>
        <fullName evidence="2">Transglutaminase-like enzyme, putative cysteine protease</fullName>
    </submittedName>
</protein>
<dbReference type="PANTHER" id="PTHR33490">
    <property type="entry name" value="BLR5614 PROTEIN-RELATED"/>
    <property type="match status" value="1"/>
</dbReference>
<feature type="domain" description="Transglutaminase-like" evidence="1">
    <location>
        <begin position="189"/>
        <end position="259"/>
    </location>
</feature>
<accession>A0A285I7E9</accession>
<keyword evidence="2" id="KW-0378">Hydrolase</keyword>
<gene>
    <name evidence="2" type="ORF">SAMN06297280_0665</name>
</gene>
<dbReference type="SUPFAM" id="SSF54001">
    <property type="entry name" value="Cysteine proteinases"/>
    <property type="match status" value="1"/>
</dbReference>
<keyword evidence="3" id="KW-1185">Reference proteome</keyword>
<reference evidence="3" key="1">
    <citation type="submission" date="2017-09" db="EMBL/GenBank/DDBJ databases">
        <authorList>
            <person name="Varghese N."/>
            <person name="Submissions S."/>
        </authorList>
    </citation>
    <scope>NUCLEOTIDE SEQUENCE [LARGE SCALE GENOMIC DNA]</scope>
    <source>
        <strain evidence="3">CGMCC 1.12461</strain>
    </source>
</reference>
<evidence type="ECO:0000259" key="1">
    <source>
        <dbReference type="SMART" id="SM00460"/>
    </source>
</evidence>
<proteinExistence type="predicted"/>
<dbReference type="Proteomes" id="UP000219353">
    <property type="component" value="Unassembled WGS sequence"/>
</dbReference>
<dbReference type="Pfam" id="PF08379">
    <property type="entry name" value="Bact_transglu_N"/>
    <property type="match status" value="1"/>
</dbReference>
<dbReference type="EMBL" id="OBEB01000001">
    <property type="protein sequence ID" value="SNY43898.1"/>
    <property type="molecule type" value="Genomic_DNA"/>
</dbReference>
<dbReference type="InterPro" id="IPR002931">
    <property type="entry name" value="Transglutaminase-like"/>
</dbReference>
<dbReference type="InterPro" id="IPR013589">
    <property type="entry name" value="Bac_transglu_N"/>
</dbReference>
<name>A0A285I7E9_9GAMM</name>
<evidence type="ECO:0000313" key="2">
    <source>
        <dbReference type="EMBL" id="SNY43898.1"/>
    </source>
</evidence>
<dbReference type="GO" id="GO:0008233">
    <property type="term" value="F:peptidase activity"/>
    <property type="evidence" value="ECO:0007669"/>
    <property type="project" value="UniProtKB-KW"/>
</dbReference>
<dbReference type="PANTHER" id="PTHR33490:SF7">
    <property type="entry name" value="BLR2979 PROTEIN"/>
    <property type="match status" value="1"/>
</dbReference>
<dbReference type="AlphaFoldDB" id="A0A285I7E9"/>
<organism evidence="2 3">
    <name type="scientific">Arsukibacterium tuosuense</name>
    <dbReference type="NCBI Taxonomy" id="1323745"/>
    <lineage>
        <taxon>Bacteria</taxon>
        <taxon>Pseudomonadati</taxon>
        <taxon>Pseudomonadota</taxon>
        <taxon>Gammaproteobacteria</taxon>
        <taxon>Chromatiales</taxon>
        <taxon>Chromatiaceae</taxon>
        <taxon>Arsukibacterium</taxon>
    </lineage>
</organism>
<evidence type="ECO:0000313" key="3">
    <source>
        <dbReference type="Proteomes" id="UP000219353"/>
    </source>
</evidence>
<sequence>MSTYITSGSVSDMKYSLRHLTRYSYPQPVANSYNLACVTPRQLPYQQVLQTRLEVLPLPSEMQQRSDYFGNTQHFIHLQSPHQQLSVTADSIVTVQPRHNVLKIQDAVSLNQLQSHMATQHDPATLQAKLCLHASQLIPLLPQAKALITPLLSEGQNVLQLAQALNDFIFNEFQYDPEFSTVVTPLTDVISHRRGVCQDFAQLAISCLRCVGIPARYVSGYLETRPPEGQPRLVGADASHAWFAVFDPTLGWIDFDPTNNLLADEQHLTVAFGRDYADVVPLKGLLQGNGEHTLTVAVDVAPLAD</sequence>
<dbReference type="GO" id="GO:0006508">
    <property type="term" value="P:proteolysis"/>
    <property type="evidence" value="ECO:0007669"/>
    <property type="project" value="UniProtKB-KW"/>
</dbReference>
<dbReference type="Gene3D" id="3.10.620.30">
    <property type="match status" value="1"/>
</dbReference>